<reference evidence="1 2" key="1">
    <citation type="submission" date="2016-04" db="EMBL/GenBank/DDBJ databases">
        <title>Genome analyses suggest a sexual origin of heterokaryosis in a supposedly ancient asexual fungus.</title>
        <authorList>
            <person name="Ropars J."/>
            <person name="Sedzielewska K."/>
            <person name="Noel J."/>
            <person name="Charron P."/>
            <person name="Farinelli L."/>
            <person name="Marton T."/>
            <person name="Kruger M."/>
            <person name="Pelin A."/>
            <person name="Brachmann A."/>
            <person name="Corradi N."/>
        </authorList>
    </citation>
    <scope>NUCLEOTIDE SEQUENCE [LARGE SCALE GENOMIC DNA]</scope>
    <source>
        <strain evidence="1 2">A5</strain>
    </source>
</reference>
<name>A0A2N0NGG5_9GLOM</name>
<dbReference type="EMBL" id="LLXJ01007529">
    <property type="protein sequence ID" value="PKB93660.1"/>
    <property type="molecule type" value="Genomic_DNA"/>
</dbReference>
<gene>
    <name evidence="1" type="ORF">RhiirA5_507892</name>
</gene>
<comment type="caution">
    <text evidence="1">The sequence shown here is derived from an EMBL/GenBank/DDBJ whole genome shotgun (WGS) entry which is preliminary data.</text>
</comment>
<dbReference type="AlphaFoldDB" id="A0A2N0NGG5"/>
<dbReference type="VEuPathDB" id="FungiDB:RhiirA1_540145"/>
<evidence type="ECO:0000313" key="1">
    <source>
        <dbReference type="EMBL" id="PKB93660.1"/>
    </source>
</evidence>
<feature type="non-terminal residue" evidence="1">
    <location>
        <position position="121"/>
    </location>
</feature>
<protein>
    <submittedName>
        <fullName evidence="1">Uncharacterized protein</fullName>
    </submittedName>
</protein>
<reference evidence="1 2" key="2">
    <citation type="submission" date="2017-09" db="EMBL/GenBank/DDBJ databases">
        <title>Extensive intraspecific genome diversity in a model arbuscular mycorrhizal fungus.</title>
        <authorList>
            <person name="Chen E.C."/>
            <person name="Morin E."/>
            <person name="Beaudet D."/>
            <person name="Noel J."/>
            <person name="Ndikumana S."/>
            <person name="Charron P."/>
            <person name="St-Onge C."/>
            <person name="Giorgi J."/>
            <person name="Grigoriev I.V."/>
            <person name="Roux C."/>
            <person name="Martin F.M."/>
            <person name="Corradi N."/>
        </authorList>
    </citation>
    <scope>NUCLEOTIDE SEQUENCE [LARGE SCALE GENOMIC DNA]</scope>
    <source>
        <strain evidence="1 2">A5</strain>
    </source>
</reference>
<dbReference type="Proteomes" id="UP000232722">
    <property type="component" value="Unassembled WGS sequence"/>
</dbReference>
<accession>A0A2N0NGG5</accession>
<proteinExistence type="predicted"/>
<sequence length="121" mass="13560">MLVVAQEISGYHLNRSSGITFIDKDLIETNINKGKSPANTSNTFDIQQNNNNITVIANLFEQLAQLPNKLHKAFILQDSFQKNLSNNEIINIIKLAFINDSNAFKFNVNNLSIKAPNRKTG</sequence>
<organism evidence="1 2">
    <name type="scientific">Rhizophagus irregularis</name>
    <dbReference type="NCBI Taxonomy" id="588596"/>
    <lineage>
        <taxon>Eukaryota</taxon>
        <taxon>Fungi</taxon>
        <taxon>Fungi incertae sedis</taxon>
        <taxon>Mucoromycota</taxon>
        <taxon>Glomeromycotina</taxon>
        <taxon>Glomeromycetes</taxon>
        <taxon>Glomerales</taxon>
        <taxon>Glomeraceae</taxon>
        <taxon>Rhizophagus</taxon>
    </lineage>
</organism>
<evidence type="ECO:0000313" key="2">
    <source>
        <dbReference type="Proteomes" id="UP000232722"/>
    </source>
</evidence>